<dbReference type="PANTHER" id="PTHR47691:SF3">
    <property type="entry name" value="HTH-TYPE TRANSCRIPTIONAL REGULATOR RV0890C-RELATED"/>
    <property type="match status" value="1"/>
</dbReference>
<dbReference type="PANTHER" id="PTHR47691">
    <property type="entry name" value="REGULATOR-RELATED"/>
    <property type="match status" value="1"/>
</dbReference>
<comment type="similarity">
    <text evidence="1">Belongs to the AfsR/DnrI/RedD regulatory family.</text>
</comment>
<evidence type="ECO:0000256" key="3">
    <source>
        <dbReference type="PROSITE-ProRule" id="PRU01091"/>
    </source>
</evidence>
<dbReference type="Gene3D" id="3.40.50.300">
    <property type="entry name" value="P-loop containing nucleotide triphosphate hydrolases"/>
    <property type="match status" value="1"/>
</dbReference>
<comment type="caution">
    <text evidence="5">The sequence shown here is derived from an EMBL/GenBank/DDBJ whole genome shotgun (WGS) entry which is preliminary data.</text>
</comment>
<gene>
    <name evidence="5" type="ORF">E1295_18260</name>
</gene>
<dbReference type="InterPro" id="IPR011990">
    <property type="entry name" value="TPR-like_helical_dom_sf"/>
</dbReference>
<dbReference type="EMBL" id="SMLD01000042">
    <property type="protein sequence ID" value="TDE51548.1"/>
    <property type="molecule type" value="Genomic_DNA"/>
</dbReference>
<evidence type="ECO:0000259" key="4">
    <source>
        <dbReference type="PROSITE" id="PS51755"/>
    </source>
</evidence>
<dbReference type="GO" id="GO:0006355">
    <property type="term" value="P:regulation of DNA-templated transcription"/>
    <property type="evidence" value="ECO:0007669"/>
    <property type="project" value="InterPro"/>
</dbReference>
<evidence type="ECO:0000313" key="5">
    <source>
        <dbReference type="EMBL" id="TDE51548.1"/>
    </source>
</evidence>
<dbReference type="AlphaFoldDB" id="A0A4V2ZAC8"/>
<reference evidence="5 6" key="1">
    <citation type="submission" date="2019-03" db="EMBL/GenBank/DDBJ databases">
        <title>Draft genome sequences of novel Actinobacteria.</title>
        <authorList>
            <person name="Sahin N."/>
            <person name="Ay H."/>
            <person name="Saygin H."/>
        </authorList>
    </citation>
    <scope>NUCLEOTIDE SEQUENCE [LARGE SCALE GENOMIC DNA]</scope>
    <source>
        <strain evidence="5 6">6K102</strain>
    </source>
</reference>
<keyword evidence="6" id="KW-1185">Reference proteome</keyword>
<dbReference type="SUPFAM" id="SSF46894">
    <property type="entry name" value="C-terminal effector domain of the bipartite response regulators"/>
    <property type="match status" value="1"/>
</dbReference>
<dbReference type="Proteomes" id="UP000295136">
    <property type="component" value="Unassembled WGS sequence"/>
</dbReference>
<evidence type="ECO:0000256" key="2">
    <source>
        <dbReference type="ARBA" id="ARBA00023125"/>
    </source>
</evidence>
<proteinExistence type="inferred from homology"/>
<evidence type="ECO:0000256" key="1">
    <source>
        <dbReference type="ARBA" id="ARBA00005820"/>
    </source>
</evidence>
<dbReference type="Gene3D" id="1.25.40.10">
    <property type="entry name" value="Tetratricopeptide repeat domain"/>
    <property type="match status" value="1"/>
</dbReference>
<dbReference type="InterPro" id="IPR016032">
    <property type="entry name" value="Sig_transdc_resp-reg_C-effctor"/>
</dbReference>
<dbReference type="SMART" id="SM01043">
    <property type="entry name" value="BTAD"/>
    <property type="match status" value="1"/>
</dbReference>
<dbReference type="GO" id="GO:0003677">
    <property type="term" value="F:DNA binding"/>
    <property type="evidence" value="ECO:0007669"/>
    <property type="project" value="UniProtKB-UniRule"/>
</dbReference>
<keyword evidence="2 3" id="KW-0238">DNA-binding</keyword>
<dbReference type="Gene3D" id="1.10.10.10">
    <property type="entry name" value="Winged helix-like DNA-binding domain superfamily/Winged helix DNA-binding domain"/>
    <property type="match status" value="1"/>
</dbReference>
<feature type="DNA-binding region" description="OmpR/PhoB-type" evidence="3">
    <location>
        <begin position="1"/>
        <end position="97"/>
    </location>
</feature>
<dbReference type="SUPFAM" id="SSF52540">
    <property type="entry name" value="P-loop containing nucleoside triphosphate hydrolases"/>
    <property type="match status" value="1"/>
</dbReference>
<protein>
    <submittedName>
        <fullName evidence="5">AfsR/SARP family transcriptional regulator</fullName>
    </submittedName>
</protein>
<dbReference type="InterPro" id="IPR001867">
    <property type="entry name" value="OmpR/PhoB-type_DNA-bd"/>
</dbReference>
<feature type="domain" description="OmpR/PhoB-type" evidence="4">
    <location>
        <begin position="1"/>
        <end position="97"/>
    </location>
</feature>
<dbReference type="InterPro" id="IPR027417">
    <property type="entry name" value="P-loop_NTPase"/>
</dbReference>
<dbReference type="PRINTS" id="PR00364">
    <property type="entry name" value="DISEASERSIST"/>
</dbReference>
<dbReference type="InterPro" id="IPR049052">
    <property type="entry name" value="nSTAND1"/>
</dbReference>
<dbReference type="CDD" id="cd15831">
    <property type="entry name" value="BTAD"/>
    <property type="match status" value="1"/>
</dbReference>
<dbReference type="SUPFAM" id="SSF48452">
    <property type="entry name" value="TPR-like"/>
    <property type="match status" value="1"/>
</dbReference>
<dbReference type="InterPro" id="IPR058852">
    <property type="entry name" value="HTH_77"/>
</dbReference>
<dbReference type="InterPro" id="IPR005158">
    <property type="entry name" value="BTAD"/>
</dbReference>
<dbReference type="PROSITE" id="PS51755">
    <property type="entry name" value="OMPR_PHOB"/>
    <property type="match status" value="1"/>
</dbReference>
<dbReference type="Pfam" id="PF00486">
    <property type="entry name" value="Trans_reg_C"/>
    <property type="match status" value="1"/>
</dbReference>
<dbReference type="Pfam" id="PF20703">
    <property type="entry name" value="nSTAND1"/>
    <property type="match status" value="1"/>
</dbReference>
<dbReference type="InterPro" id="IPR036388">
    <property type="entry name" value="WH-like_DNA-bd_sf"/>
</dbReference>
<sequence>MPSGGLEYRILGPIEVVRDGLVLPVPAAKLRTLLAALLVNANDVVTVDTLIDQLWNHNPPDGARNTLQNYVLRLRRLLGTGADCPLVTRPHGYTIEVAPGSLDLYVFDILVRRARTAAAADETDRAATLLRQALRLWRGEALADVSSDALRREVAAALDERRLDALELRIETDLTLGLHQILLPELRSLTAVHPLRERFWAQRMLALYRSERRSEALDCYQTIRGLLSSELGVDPGAELRDLHRRLLTGEITPLCPVRPRSRGNLPADVTTFVGRKQLLAQVGRLLTGNRLVTLTGVGGVGKTRLALQAGAELSGMFPDGVWLADLTALPEPRLLDQLVAQALELRDQSTRCPLDVVTEHLRSKRLLLVLDNCEHVVTAVATLVDVLLKACPKLKVLTTSRHRLGLTCEHVLLVPSLSLPPVPTGGPRGESPPALTGYEAIELLADRAAAAAPGFAITLDNQQRVAQLCRRLDGIPLAIELAAVRLGTLSVDEILDRIGDGFDLLAAPGTTTPRNHQTLRHVIDWSHRLCTEPERLLWERLSVFAGEFDVAAAEAVCSGCGVDRSDIVDLLAALVHKSVLLARTHGRRTRYRLLETLRQYGRRRLREAGMEEPLRRRHRDHYQRMAAQAAERWCGEQEIEWLSALRRELPNFREALTFSLGDPDQAIHGLEIAVNLTRTRVWFFAQALGEGRLWLERAYDAVPEHGPSRIIVAALLKWSALVVGDRSTAGRYPSTDEGHRADPVVSAIVTYAEGSHALLVHGDPHAIALLARARGGFERAGMYGDAHMTTMLWAMSCAFLGDARTARAAARDYLAEAEACGAGWAYTWTLWVLGLVELRHGDVGRSAASFGEALRRQYDIDDCWGPVWAVEALAWSAAACERHHRAAELLGVAHRMRRLVGVTLTELRPFHDLHAAAERRARTVLGEEAYLAAFTRGGQVTDIQRFVLDEGLAGETVQGRAHTPAGPRHGE</sequence>
<name>A0A4V2ZAC8_9ACTN</name>
<dbReference type="Pfam" id="PF03704">
    <property type="entry name" value="BTAD"/>
    <property type="match status" value="1"/>
</dbReference>
<accession>A0A4V2ZAC8</accession>
<evidence type="ECO:0000313" key="6">
    <source>
        <dbReference type="Proteomes" id="UP000295136"/>
    </source>
</evidence>
<organism evidence="5 6">
    <name type="scientific">Nonomuraea mesophila</name>
    <dbReference type="NCBI Taxonomy" id="2530382"/>
    <lineage>
        <taxon>Bacteria</taxon>
        <taxon>Bacillati</taxon>
        <taxon>Actinomycetota</taxon>
        <taxon>Actinomycetes</taxon>
        <taxon>Streptosporangiales</taxon>
        <taxon>Streptosporangiaceae</taxon>
        <taxon>Nonomuraea</taxon>
    </lineage>
</organism>
<dbReference type="SMART" id="SM00862">
    <property type="entry name" value="Trans_reg_C"/>
    <property type="match status" value="1"/>
</dbReference>
<dbReference type="GO" id="GO:0000160">
    <property type="term" value="P:phosphorelay signal transduction system"/>
    <property type="evidence" value="ECO:0007669"/>
    <property type="project" value="InterPro"/>
</dbReference>
<dbReference type="Pfam" id="PF25872">
    <property type="entry name" value="HTH_77"/>
    <property type="match status" value="1"/>
</dbReference>